<organism evidence="5 6">
    <name type="scientific">Fundulus heteroclitus</name>
    <name type="common">Killifish</name>
    <name type="synonym">Mummichog</name>
    <dbReference type="NCBI Taxonomy" id="8078"/>
    <lineage>
        <taxon>Eukaryota</taxon>
        <taxon>Metazoa</taxon>
        <taxon>Chordata</taxon>
        <taxon>Craniata</taxon>
        <taxon>Vertebrata</taxon>
        <taxon>Euteleostomi</taxon>
        <taxon>Actinopterygii</taxon>
        <taxon>Neopterygii</taxon>
        <taxon>Teleostei</taxon>
        <taxon>Neoteleostei</taxon>
        <taxon>Acanthomorphata</taxon>
        <taxon>Ovalentaria</taxon>
        <taxon>Atherinomorphae</taxon>
        <taxon>Cyprinodontiformes</taxon>
        <taxon>Fundulidae</taxon>
        <taxon>Fundulus</taxon>
    </lineage>
</organism>
<evidence type="ECO:0000256" key="2">
    <source>
        <dbReference type="ARBA" id="ARBA00049360"/>
    </source>
</evidence>
<dbReference type="Gene3D" id="3.40.50.10810">
    <property type="entry name" value="Tandem AAA-ATPase domain"/>
    <property type="match status" value="1"/>
</dbReference>
<dbReference type="Pfam" id="PF00176">
    <property type="entry name" value="SNF2-rel_dom"/>
    <property type="match status" value="1"/>
</dbReference>
<comment type="subcellular location">
    <subcellularLocation>
        <location evidence="1">Nucleus</location>
    </subcellularLocation>
</comment>
<dbReference type="SUPFAM" id="SSF52540">
    <property type="entry name" value="P-loop containing nucleoside triphosphate hydrolases"/>
    <property type="match status" value="1"/>
</dbReference>
<evidence type="ECO:0000256" key="1">
    <source>
        <dbReference type="ARBA" id="ARBA00004123"/>
    </source>
</evidence>
<sequence length="456" mass="53437">MSCFRSFSSYLHCKWATLEELEKDPRIHQKIKRFRTKQAQMKHLFTEPDEDLFNPDYVEADRILEVAVTTDTETGEEVTHYLVKWCSLSYEEATWELQEDLDPEKIKEFEEIQKLPPGLRHMERPPPEKWQKLDRSRDYRNGNQLREYQLEGMNWLMFNWYNRKNCILADEMGLGKTIQSITFLYEIFNLGIRGPFLIIAPLSTITNWEREFRTWTHMNVIVYHGSQISRQMILQYEMFYRDAQGNTVSGGLKFHGLITTFEMIMADCPELKKLQWRCVVIDEAHRLKNRNCKLLEGLKLMNLVRACVPSMKRKITENKKLKAEMTTSNADWRAIKPNLSHRSVFLCLRVLLRVRMLYYLKVEVLGEVANQAQEGVPASKLEVSLPDIDYIEIPVTWWDAEADKSLLIGVHKHGETHNLTLSLSASCNLEKICMLPIFVQAKKTKNCFMQVSAEGK</sequence>
<evidence type="ECO:0000259" key="4">
    <source>
        <dbReference type="PROSITE" id="PS51192"/>
    </source>
</evidence>
<feature type="domain" description="Chromo" evidence="3">
    <location>
        <begin position="58"/>
        <end position="111"/>
    </location>
</feature>
<comment type="catalytic activity">
    <reaction evidence="2">
        <text>ATP + H2O = ADP + phosphate + H(+)</text>
        <dbReference type="Rhea" id="RHEA:13065"/>
        <dbReference type="ChEBI" id="CHEBI:15377"/>
        <dbReference type="ChEBI" id="CHEBI:15378"/>
        <dbReference type="ChEBI" id="CHEBI:30616"/>
        <dbReference type="ChEBI" id="CHEBI:43474"/>
        <dbReference type="ChEBI" id="CHEBI:456216"/>
    </reaction>
</comment>
<dbReference type="InterPro" id="IPR000953">
    <property type="entry name" value="Chromo/chromo_shadow_dom"/>
</dbReference>
<dbReference type="PANTHER" id="PTHR46850">
    <property type="entry name" value="CHROMODOMAIN-HELICASE-DNA-BINDING PROTEIN 9"/>
    <property type="match status" value="1"/>
</dbReference>
<dbReference type="Gene3D" id="2.40.50.40">
    <property type="match status" value="1"/>
</dbReference>
<dbReference type="CDD" id="cd18663">
    <property type="entry name" value="CD2_tandem_CHD5-9_like"/>
    <property type="match status" value="1"/>
</dbReference>
<evidence type="ECO:0000259" key="3">
    <source>
        <dbReference type="PROSITE" id="PS50013"/>
    </source>
</evidence>
<dbReference type="InterPro" id="IPR051493">
    <property type="entry name" value="CHD"/>
</dbReference>
<reference evidence="5" key="2">
    <citation type="submission" date="2025-09" db="UniProtKB">
        <authorList>
            <consortium name="Ensembl"/>
        </authorList>
    </citation>
    <scope>IDENTIFICATION</scope>
</reference>
<dbReference type="InterPro" id="IPR000330">
    <property type="entry name" value="SNF2_N"/>
</dbReference>
<dbReference type="GO" id="GO:0005634">
    <property type="term" value="C:nucleus"/>
    <property type="evidence" value="ECO:0007669"/>
    <property type="project" value="UniProtKB-SubCell"/>
</dbReference>
<dbReference type="AlphaFoldDB" id="A0A3Q2QI98"/>
<dbReference type="SMART" id="SM00298">
    <property type="entry name" value="CHROMO"/>
    <property type="match status" value="1"/>
</dbReference>
<dbReference type="Gene3D" id="1.10.10.60">
    <property type="entry name" value="Homeodomain-like"/>
    <property type="match status" value="1"/>
</dbReference>
<keyword evidence="6" id="KW-1185">Reference proteome</keyword>
<reference evidence="5" key="1">
    <citation type="submission" date="2025-08" db="UniProtKB">
        <authorList>
            <consortium name="Ensembl"/>
        </authorList>
    </citation>
    <scope>IDENTIFICATION</scope>
</reference>
<feature type="domain" description="Helicase ATP-binding" evidence="4">
    <location>
        <begin position="157"/>
        <end position="345"/>
    </location>
</feature>
<dbReference type="PROSITE" id="PS51192">
    <property type="entry name" value="HELICASE_ATP_BIND_1"/>
    <property type="match status" value="1"/>
</dbReference>
<accession>A0A3Q2QI98</accession>
<dbReference type="GeneTree" id="ENSGT00940000153649"/>
<dbReference type="STRING" id="8078.ENSFHEP00000026624"/>
<name>A0A3Q2QI98_FUNHE</name>
<dbReference type="InterPro" id="IPR023780">
    <property type="entry name" value="Chromo_domain"/>
</dbReference>
<dbReference type="InterPro" id="IPR014001">
    <property type="entry name" value="Helicase_ATP-bd"/>
</dbReference>
<dbReference type="PROSITE" id="PS50013">
    <property type="entry name" value="CHROMO_2"/>
    <property type="match status" value="1"/>
</dbReference>
<protein>
    <submittedName>
        <fullName evidence="5">Uncharacterized protein</fullName>
    </submittedName>
</protein>
<dbReference type="GO" id="GO:0005524">
    <property type="term" value="F:ATP binding"/>
    <property type="evidence" value="ECO:0007669"/>
    <property type="project" value="InterPro"/>
</dbReference>
<dbReference type="Pfam" id="PF00385">
    <property type="entry name" value="Chromo"/>
    <property type="match status" value="1"/>
</dbReference>
<dbReference type="InterPro" id="IPR027417">
    <property type="entry name" value="P-loop_NTPase"/>
</dbReference>
<proteinExistence type="predicted"/>
<evidence type="ECO:0000313" key="6">
    <source>
        <dbReference type="Proteomes" id="UP000265000"/>
    </source>
</evidence>
<dbReference type="Proteomes" id="UP000265000">
    <property type="component" value="Unplaced"/>
</dbReference>
<dbReference type="SUPFAM" id="SSF54160">
    <property type="entry name" value="Chromo domain-like"/>
    <property type="match status" value="1"/>
</dbReference>
<evidence type="ECO:0000313" key="5">
    <source>
        <dbReference type="Ensembl" id="ENSFHEP00000026624.1"/>
    </source>
</evidence>
<dbReference type="FunFam" id="2.40.50.40:FF:000001">
    <property type="entry name" value="chromodomain-helicase-DNA-binding protein 8 isoform X4"/>
    <property type="match status" value="1"/>
</dbReference>
<dbReference type="SMART" id="SM00487">
    <property type="entry name" value="DEXDc"/>
    <property type="match status" value="1"/>
</dbReference>
<dbReference type="PANTHER" id="PTHR46850:SF1">
    <property type="entry name" value="CHROMODOMAIN-HELICASE-DNA-BINDING PROTEIN 9"/>
    <property type="match status" value="1"/>
</dbReference>
<dbReference type="InterPro" id="IPR016197">
    <property type="entry name" value="Chromo-like_dom_sf"/>
</dbReference>
<dbReference type="Ensembl" id="ENSFHET00000002241.1">
    <property type="protein sequence ID" value="ENSFHEP00000026624.1"/>
    <property type="gene ID" value="ENSFHEG00000009582.1"/>
</dbReference>
<dbReference type="InterPro" id="IPR038718">
    <property type="entry name" value="SNF2-like_sf"/>
</dbReference>